<feature type="signal peptide" evidence="4">
    <location>
        <begin position="1"/>
        <end position="20"/>
    </location>
</feature>
<keyword evidence="4" id="KW-0732">Signal</keyword>
<evidence type="ECO:0000256" key="3">
    <source>
        <dbReference type="PROSITE-ProRule" id="PRU00059"/>
    </source>
</evidence>
<dbReference type="PANTHER" id="PTHR24251">
    <property type="entry name" value="OVOCHYMASE-RELATED"/>
    <property type="match status" value="1"/>
</dbReference>
<organism evidence="6 7">
    <name type="scientific">Stegodyphus mimosarum</name>
    <name type="common">African social velvet spider</name>
    <dbReference type="NCBI Taxonomy" id="407821"/>
    <lineage>
        <taxon>Eukaryota</taxon>
        <taxon>Metazoa</taxon>
        <taxon>Ecdysozoa</taxon>
        <taxon>Arthropoda</taxon>
        <taxon>Chelicerata</taxon>
        <taxon>Arachnida</taxon>
        <taxon>Araneae</taxon>
        <taxon>Araneomorphae</taxon>
        <taxon>Entelegynae</taxon>
        <taxon>Eresoidea</taxon>
        <taxon>Eresidae</taxon>
        <taxon>Stegodyphus</taxon>
    </lineage>
</organism>
<reference evidence="6 7" key="1">
    <citation type="submission" date="2013-11" db="EMBL/GenBank/DDBJ databases">
        <title>Genome sequencing of Stegodyphus mimosarum.</title>
        <authorList>
            <person name="Bechsgaard J."/>
        </authorList>
    </citation>
    <scope>NUCLEOTIDE SEQUENCE [LARGE SCALE GENOMIC DNA]</scope>
</reference>
<feature type="non-terminal residue" evidence="6">
    <location>
        <position position="529"/>
    </location>
</feature>
<evidence type="ECO:0000259" key="5">
    <source>
        <dbReference type="PROSITE" id="PS01180"/>
    </source>
</evidence>
<evidence type="ECO:0000313" key="6">
    <source>
        <dbReference type="EMBL" id="KFM67032.1"/>
    </source>
</evidence>
<dbReference type="InterPro" id="IPR000859">
    <property type="entry name" value="CUB_dom"/>
</dbReference>
<feature type="domain" description="CUB" evidence="5">
    <location>
        <begin position="202"/>
        <end position="313"/>
    </location>
</feature>
<dbReference type="PANTHER" id="PTHR24251:SF30">
    <property type="entry name" value="MEMBRANE FRIZZLED-RELATED PROTEIN"/>
    <property type="match status" value="1"/>
</dbReference>
<dbReference type="OrthoDB" id="6369184at2759"/>
<feature type="domain" description="CUB" evidence="5">
    <location>
        <begin position="74"/>
        <end position="187"/>
    </location>
</feature>
<comment type="caution">
    <text evidence="3">Lacks conserved residue(s) required for the propagation of feature annotation.</text>
</comment>
<evidence type="ECO:0000313" key="7">
    <source>
        <dbReference type="Proteomes" id="UP000054359"/>
    </source>
</evidence>
<proteinExistence type="predicted"/>
<evidence type="ECO:0000256" key="4">
    <source>
        <dbReference type="SAM" id="SignalP"/>
    </source>
</evidence>
<keyword evidence="2" id="KW-1015">Disulfide bond</keyword>
<protein>
    <submittedName>
        <fullName evidence="6">Cubilin</fullName>
    </submittedName>
</protein>
<feature type="chain" id="PRO_5001829824" evidence="4">
    <location>
        <begin position="21"/>
        <end position="529"/>
    </location>
</feature>
<dbReference type="EMBL" id="KK116193">
    <property type="protein sequence ID" value="KFM67032.1"/>
    <property type="molecule type" value="Genomic_DNA"/>
</dbReference>
<dbReference type="PROSITE" id="PS01180">
    <property type="entry name" value="CUB"/>
    <property type="match status" value="4"/>
</dbReference>
<dbReference type="CDD" id="cd00041">
    <property type="entry name" value="CUB"/>
    <property type="match status" value="4"/>
</dbReference>
<dbReference type="STRING" id="407821.A0A087TPJ3"/>
<keyword evidence="1" id="KW-0677">Repeat</keyword>
<keyword evidence="7" id="KW-1185">Reference proteome</keyword>
<accession>A0A087TPJ3</accession>
<dbReference type="Proteomes" id="UP000054359">
    <property type="component" value="Unassembled WGS sequence"/>
</dbReference>
<dbReference type="Gene3D" id="2.60.120.290">
    <property type="entry name" value="Spermadhesin, CUB domain"/>
    <property type="match status" value="4"/>
</dbReference>
<name>A0A087TPJ3_STEMI</name>
<dbReference type="AlphaFoldDB" id="A0A087TPJ3"/>
<dbReference type="InterPro" id="IPR035914">
    <property type="entry name" value="Sperma_CUB_dom_sf"/>
</dbReference>
<sequence>MLLWIPWILSCIIFSSVVSGVVNYDGNARQNNSTSGLVILGASEIEKSESRRMHFTDGGRYNPTDRNYDVMSECDALIRSQEGWIFTPNYPSDYGNYRTCDYVIQRLTPDTCRVEMTLNDFDLEESDHCLADYLDLRDGQQGVLCGALASGTKKQLQYRSGQYTMTLRFKSDKENTRKGFMIQLKQIPRSCGATNLPRPNACNQYIDTFTSSLSSPGYPNGYAPNLRCSYTIRRADSRICKVLLEIRLLDFGRHTGGPCRGDYLEFPDLSRTCVGYPSRKIVDFLRGSDLLTFTFISDGYGSGKGFDIEVLQVPDSCTASPVPPRQPGSGSEQCDQEVISVTGHFTSPRFPNSYGPNERCRFTIRKVDPSVCSVELDFRRFDLEYSGSRCSKDYLTLPSLNRLCGTISGKQLMELPKDSDYVNLYFVSDGYGHAPGFDIHVTQLFNTCDGYGLQGPCDQEIGTFTGSFTSPGYPSSYSPNQRCTFSIHRADLTVCSVELNFKKFDIEFSRDQCSKDFLMLPDRSRLCGT</sequence>
<feature type="domain" description="CUB" evidence="5">
    <location>
        <begin position="457"/>
        <end position="529"/>
    </location>
</feature>
<dbReference type="SMART" id="SM00042">
    <property type="entry name" value="CUB"/>
    <property type="match status" value="3"/>
</dbReference>
<evidence type="ECO:0000256" key="2">
    <source>
        <dbReference type="ARBA" id="ARBA00023157"/>
    </source>
</evidence>
<gene>
    <name evidence="6" type="ORF">X975_12667</name>
</gene>
<feature type="domain" description="CUB" evidence="5">
    <location>
        <begin position="334"/>
        <end position="444"/>
    </location>
</feature>
<evidence type="ECO:0000256" key="1">
    <source>
        <dbReference type="ARBA" id="ARBA00022737"/>
    </source>
</evidence>
<dbReference type="SUPFAM" id="SSF49854">
    <property type="entry name" value="Spermadhesin, CUB domain"/>
    <property type="match status" value="4"/>
</dbReference>
<dbReference type="OMA" id="YKWTISA"/>
<dbReference type="Pfam" id="PF00431">
    <property type="entry name" value="CUB"/>
    <property type="match status" value="4"/>
</dbReference>